<dbReference type="Proteomes" id="UP000484076">
    <property type="component" value="Unassembled WGS sequence"/>
</dbReference>
<dbReference type="AlphaFoldDB" id="A0A8X8H4H1"/>
<feature type="transmembrane region" description="Helical" evidence="3">
    <location>
        <begin position="164"/>
        <end position="182"/>
    </location>
</feature>
<dbReference type="GO" id="GO:0016020">
    <property type="term" value="C:membrane"/>
    <property type="evidence" value="ECO:0007669"/>
    <property type="project" value="InterPro"/>
</dbReference>
<organism evidence="4 5">
    <name type="scientific">Fertoeibacter niger</name>
    <dbReference type="NCBI Taxonomy" id="2656921"/>
    <lineage>
        <taxon>Bacteria</taxon>
        <taxon>Pseudomonadati</taxon>
        <taxon>Pseudomonadota</taxon>
        <taxon>Alphaproteobacteria</taxon>
        <taxon>Rhodobacterales</taxon>
        <taxon>Paracoccaceae</taxon>
        <taxon>Fertoeibacter</taxon>
    </lineage>
</organism>
<proteinExistence type="inferred from homology"/>
<dbReference type="InterPro" id="IPR043130">
    <property type="entry name" value="CDP-OH_PTrfase_TM_dom"/>
</dbReference>
<name>A0A8X8H4H1_9RHOB</name>
<dbReference type="InterPro" id="IPR000462">
    <property type="entry name" value="CDP-OH_P_trans"/>
</dbReference>
<sequence length="213" mass="22374">MGAGAAGWLLSPGTIAPLLAFACVVPFVARQMRLHYPHDRLGGCNAVTMARAAVVCALLAPLVGDGPQALGGWAVPLLAVTSLALDGVDGWLARNSGLASGFGARFDMEVDAALAAVLCLLALDLGKAGPWLLALGFLRYAWVLAGFVWPWLNGALPERFSRKAVCVVQIAILIALLAPVVQPPVSQGLAALALVPLLWSFAVDLRWRARHRV</sequence>
<reference evidence="4" key="1">
    <citation type="submission" date="2020-05" db="EMBL/GenBank/DDBJ databases">
        <title>Fertoebacter nigrum gen. nov., sp. nov., a new member of the family Rhodobacteraceae.</title>
        <authorList>
            <person name="Szuroczki S."/>
            <person name="Abbaszade G."/>
            <person name="Buni D."/>
            <person name="Schumann P."/>
            <person name="Toth E."/>
        </authorList>
    </citation>
    <scope>NUCLEOTIDE SEQUENCE</scope>
    <source>
        <strain evidence="4">RG-N-1a</strain>
    </source>
</reference>
<keyword evidence="1 2" id="KW-0808">Transferase</keyword>
<feature type="transmembrane region" description="Helical" evidence="3">
    <location>
        <begin position="131"/>
        <end position="152"/>
    </location>
</feature>
<evidence type="ECO:0000256" key="1">
    <source>
        <dbReference type="ARBA" id="ARBA00022679"/>
    </source>
</evidence>
<dbReference type="Pfam" id="PF01066">
    <property type="entry name" value="CDP-OH_P_transf"/>
    <property type="match status" value="1"/>
</dbReference>
<keyword evidence="3" id="KW-0812">Transmembrane</keyword>
<keyword evidence="5" id="KW-1185">Reference proteome</keyword>
<comment type="similarity">
    <text evidence="2">Belongs to the CDP-alcohol phosphatidyltransferase class-I family.</text>
</comment>
<dbReference type="EMBL" id="WHUT02000008">
    <property type="protein sequence ID" value="NUB45458.1"/>
    <property type="molecule type" value="Genomic_DNA"/>
</dbReference>
<accession>A0A8X8H4H1</accession>
<keyword evidence="3" id="KW-1133">Transmembrane helix</keyword>
<keyword evidence="3" id="KW-0472">Membrane</keyword>
<comment type="caution">
    <text evidence="4">The sequence shown here is derived from an EMBL/GenBank/DDBJ whole genome shotgun (WGS) entry which is preliminary data.</text>
</comment>
<dbReference type="PROSITE" id="PS00379">
    <property type="entry name" value="CDP_ALCOHOL_P_TRANSF"/>
    <property type="match status" value="1"/>
</dbReference>
<feature type="transmembrane region" description="Helical" evidence="3">
    <location>
        <begin position="6"/>
        <end position="29"/>
    </location>
</feature>
<dbReference type="InterPro" id="IPR048254">
    <property type="entry name" value="CDP_ALCOHOL_P_TRANSF_CS"/>
</dbReference>
<dbReference type="GO" id="GO:0016780">
    <property type="term" value="F:phosphotransferase activity, for other substituted phosphate groups"/>
    <property type="evidence" value="ECO:0007669"/>
    <property type="project" value="InterPro"/>
</dbReference>
<feature type="transmembrane region" description="Helical" evidence="3">
    <location>
        <begin position="188"/>
        <end position="207"/>
    </location>
</feature>
<protein>
    <submittedName>
        <fullName evidence="4">CDP-alcohol phosphatidyltransferase family protein</fullName>
    </submittedName>
</protein>
<gene>
    <name evidence="4" type="ORF">GEU84_013755</name>
</gene>
<evidence type="ECO:0000313" key="4">
    <source>
        <dbReference type="EMBL" id="NUB45458.1"/>
    </source>
</evidence>
<dbReference type="GO" id="GO:0008654">
    <property type="term" value="P:phospholipid biosynthetic process"/>
    <property type="evidence" value="ECO:0007669"/>
    <property type="project" value="InterPro"/>
</dbReference>
<evidence type="ECO:0000256" key="3">
    <source>
        <dbReference type="SAM" id="Phobius"/>
    </source>
</evidence>
<dbReference type="Gene3D" id="1.20.120.1760">
    <property type="match status" value="1"/>
</dbReference>
<feature type="transmembrane region" description="Helical" evidence="3">
    <location>
        <begin position="41"/>
        <end position="64"/>
    </location>
</feature>
<evidence type="ECO:0000256" key="2">
    <source>
        <dbReference type="RuleBase" id="RU003750"/>
    </source>
</evidence>
<evidence type="ECO:0000313" key="5">
    <source>
        <dbReference type="Proteomes" id="UP000484076"/>
    </source>
</evidence>